<sequence length="77" mass="8522">PDLRKRWKTQISTSLEKLHQKGIIWGDAKSENVLIDRGDNAWIIDFGGSYTPGWVDKEKAGTLAGDAQGLAEILDIL</sequence>
<dbReference type="SUPFAM" id="SSF56112">
    <property type="entry name" value="Protein kinase-like (PK-like)"/>
    <property type="match status" value="1"/>
</dbReference>
<dbReference type="EMBL" id="MU842955">
    <property type="protein sequence ID" value="KAK2024775.1"/>
    <property type="molecule type" value="Genomic_DNA"/>
</dbReference>
<evidence type="ECO:0000259" key="1">
    <source>
        <dbReference type="PROSITE" id="PS50011"/>
    </source>
</evidence>
<feature type="non-terminal residue" evidence="2">
    <location>
        <position position="77"/>
    </location>
</feature>
<dbReference type="InterPro" id="IPR000719">
    <property type="entry name" value="Prot_kinase_dom"/>
</dbReference>
<dbReference type="InterPro" id="IPR011009">
    <property type="entry name" value="Kinase-like_dom_sf"/>
</dbReference>
<feature type="non-terminal residue" evidence="2">
    <location>
        <position position="1"/>
    </location>
</feature>
<dbReference type="Proteomes" id="UP001232148">
    <property type="component" value="Unassembled WGS sequence"/>
</dbReference>
<dbReference type="PROSITE" id="PS50011">
    <property type="entry name" value="PROTEIN_KINASE_DOM"/>
    <property type="match status" value="1"/>
</dbReference>
<proteinExistence type="predicted"/>
<evidence type="ECO:0000313" key="3">
    <source>
        <dbReference type="Proteomes" id="UP001232148"/>
    </source>
</evidence>
<dbReference type="GO" id="GO:0005524">
    <property type="term" value="F:ATP binding"/>
    <property type="evidence" value="ECO:0007669"/>
    <property type="project" value="InterPro"/>
</dbReference>
<dbReference type="AlphaFoldDB" id="A0AAD9H9L4"/>
<evidence type="ECO:0000313" key="2">
    <source>
        <dbReference type="EMBL" id="KAK2024775.1"/>
    </source>
</evidence>
<name>A0AAD9H9L4_9PEZI</name>
<feature type="domain" description="Protein kinase" evidence="1">
    <location>
        <begin position="1"/>
        <end position="77"/>
    </location>
</feature>
<dbReference type="Pfam" id="PF00069">
    <property type="entry name" value="Pkinase"/>
    <property type="match status" value="1"/>
</dbReference>
<gene>
    <name evidence="2" type="ORF">LX32DRAFT_494107</name>
</gene>
<protein>
    <recommendedName>
        <fullName evidence="1">Protein kinase domain-containing protein</fullName>
    </recommendedName>
</protein>
<organism evidence="2 3">
    <name type="scientific">Colletotrichum zoysiae</name>
    <dbReference type="NCBI Taxonomy" id="1216348"/>
    <lineage>
        <taxon>Eukaryota</taxon>
        <taxon>Fungi</taxon>
        <taxon>Dikarya</taxon>
        <taxon>Ascomycota</taxon>
        <taxon>Pezizomycotina</taxon>
        <taxon>Sordariomycetes</taxon>
        <taxon>Hypocreomycetidae</taxon>
        <taxon>Glomerellales</taxon>
        <taxon>Glomerellaceae</taxon>
        <taxon>Colletotrichum</taxon>
        <taxon>Colletotrichum graminicola species complex</taxon>
    </lineage>
</organism>
<reference evidence="2" key="1">
    <citation type="submission" date="2021-06" db="EMBL/GenBank/DDBJ databases">
        <title>Comparative genomics, transcriptomics and evolutionary studies reveal genomic signatures of adaptation to plant cell wall in hemibiotrophic fungi.</title>
        <authorList>
            <consortium name="DOE Joint Genome Institute"/>
            <person name="Baroncelli R."/>
            <person name="Diaz J.F."/>
            <person name="Benocci T."/>
            <person name="Peng M."/>
            <person name="Battaglia E."/>
            <person name="Haridas S."/>
            <person name="Andreopoulos W."/>
            <person name="Labutti K."/>
            <person name="Pangilinan J."/>
            <person name="Floch G.L."/>
            <person name="Makela M.R."/>
            <person name="Henrissat B."/>
            <person name="Grigoriev I.V."/>
            <person name="Crouch J.A."/>
            <person name="De Vries R.P."/>
            <person name="Sukno S.A."/>
            <person name="Thon M.R."/>
        </authorList>
    </citation>
    <scope>NUCLEOTIDE SEQUENCE</scope>
    <source>
        <strain evidence="2">MAFF235873</strain>
    </source>
</reference>
<dbReference type="Gene3D" id="1.10.510.10">
    <property type="entry name" value="Transferase(Phosphotransferase) domain 1"/>
    <property type="match status" value="1"/>
</dbReference>
<comment type="caution">
    <text evidence="2">The sequence shown here is derived from an EMBL/GenBank/DDBJ whole genome shotgun (WGS) entry which is preliminary data.</text>
</comment>
<keyword evidence="3" id="KW-1185">Reference proteome</keyword>
<accession>A0AAD9H9L4</accession>
<dbReference type="GO" id="GO:0004672">
    <property type="term" value="F:protein kinase activity"/>
    <property type="evidence" value="ECO:0007669"/>
    <property type="project" value="InterPro"/>
</dbReference>